<evidence type="ECO:0000313" key="3">
    <source>
        <dbReference type="EMBL" id="KAF7323153.1"/>
    </source>
</evidence>
<evidence type="ECO:0000256" key="1">
    <source>
        <dbReference type="SAM" id="MobiDB-lite"/>
    </source>
</evidence>
<dbReference type="EMBL" id="JACAZE010000001">
    <property type="protein sequence ID" value="KAF7323153.1"/>
    <property type="molecule type" value="Genomic_DNA"/>
</dbReference>
<comment type="caution">
    <text evidence="3">The sequence shown here is derived from an EMBL/GenBank/DDBJ whole genome shotgun (WGS) entry which is preliminary data.</text>
</comment>
<keyword evidence="4" id="KW-1185">Reference proteome</keyword>
<evidence type="ECO:0000259" key="2">
    <source>
        <dbReference type="Pfam" id="PF10354"/>
    </source>
</evidence>
<organism evidence="3 4">
    <name type="scientific">Mycena chlorophos</name>
    <name type="common">Agaric fungus</name>
    <name type="synonym">Agaricus chlorophos</name>
    <dbReference type="NCBI Taxonomy" id="658473"/>
    <lineage>
        <taxon>Eukaryota</taxon>
        <taxon>Fungi</taxon>
        <taxon>Dikarya</taxon>
        <taxon>Basidiomycota</taxon>
        <taxon>Agaricomycotina</taxon>
        <taxon>Agaricomycetes</taxon>
        <taxon>Agaricomycetidae</taxon>
        <taxon>Agaricales</taxon>
        <taxon>Marasmiineae</taxon>
        <taxon>Mycenaceae</taxon>
        <taxon>Mycena</taxon>
    </lineage>
</organism>
<gene>
    <name evidence="3" type="ORF">HMN09_00095600</name>
</gene>
<proteinExistence type="predicted"/>
<accession>A0A8H6TSF6</accession>
<dbReference type="PANTHER" id="PTHR11538:SF26">
    <property type="entry name" value="FERREDOXIN-FOLD ANTICODON-BINDING DOMAIN-CONTAINING PROTEIN 1"/>
    <property type="match status" value="1"/>
</dbReference>
<dbReference type="InterPro" id="IPR019446">
    <property type="entry name" value="BMT5-like"/>
</dbReference>
<dbReference type="Proteomes" id="UP000613580">
    <property type="component" value="Unassembled WGS sequence"/>
</dbReference>
<feature type="compositionally biased region" description="Basic and acidic residues" evidence="1">
    <location>
        <begin position="159"/>
        <end position="173"/>
    </location>
</feature>
<dbReference type="PANTHER" id="PTHR11538">
    <property type="entry name" value="PHENYLALANYL-TRNA SYNTHETASE"/>
    <property type="match status" value="1"/>
</dbReference>
<name>A0A8H6TSF6_MYCCL</name>
<dbReference type="GO" id="GO:0005737">
    <property type="term" value="C:cytoplasm"/>
    <property type="evidence" value="ECO:0007669"/>
    <property type="project" value="TreeGrafter"/>
</dbReference>
<dbReference type="AlphaFoldDB" id="A0A8H6TSF6"/>
<dbReference type="GO" id="GO:0070042">
    <property type="term" value="F:rRNA (uridine-N3-)-methyltransferase activity"/>
    <property type="evidence" value="ECO:0007669"/>
    <property type="project" value="InterPro"/>
</dbReference>
<evidence type="ECO:0000313" key="4">
    <source>
        <dbReference type="Proteomes" id="UP000613580"/>
    </source>
</evidence>
<dbReference type="Pfam" id="PF10354">
    <property type="entry name" value="BMT5-like"/>
    <property type="match status" value="1"/>
</dbReference>
<dbReference type="GO" id="GO:0070475">
    <property type="term" value="P:rRNA base methylation"/>
    <property type="evidence" value="ECO:0007669"/>
    <property type="project" value="InterPro"/>
</dbReference>
<feature type="domain" description="25S rRNA (uridine-N(3))-methyltransferase BMT5-like" evidence="2">
    <location>
        <begin position="11"/>
        <end position="137"/>
    </location>
</feature>
<protein>
    <submittedName>
        <fullName evidence="3">DUF2431 domain-containing protein</fullName>
    </submittedName>
</protein>
<dbReference type="OrthoDB" id="273345at2759"/>
<reference evidence="3" key="1">
    <citation type="submission" date="2020-05" db="EMBL/GenBank/DDBJ databases">
        <title>Mycena genomes resolve the evolution of fungal bioluminescence.</title>
        <authorList>
            <person name="Tsai I.J."/>
        </authorList>
    </citation>
    <scope>NUCLEOTIDE SEQUENCE</scope>
    <source>
        <strain evidence="3">110903Hualien_Pintung</strain>
    </source>
</reference>
<feature type="region of interest" description="Disordered" evidence="1">
    <location>
        <begin position="146"/>
        <end position="182"/>
    </location>
</feature>
<sequence>MDLALVTDKILLIGEGNFSFARALAVRNPPSIEPSLQSLTSRNFTATAYDIEECYSKYAEAEEIVQYLRAAGAEVLFGVDATRLERVGALKGRKWDKIAWNFPRAGKGITDQDRNILSTQLLILGFLRSAAGFLAQGSIPNVLASKKKRKRVSDEGGNADEHDAFDSDREAQPKRRQSAGGY</sequence>